<keyword evidence="7" id="KW-0003">3Fe-4S</keyword>
<keyword evidence="9" id="KW-1185">Reference proteome</keyword>
<keyword evidence="5" id="KW-0408">Iron</keyword>
<comment type="cofactor">
    <cofactor evidence="1">
        <name>[3Fe-4S] cluster</name>
        <dbReference type="ChEBI" id="CHEBI:21137"/>
    </cofactor>
</comment>
<dbReference type="OrthoDB" id="3215002at2"/>
<evidence type="ECO:0000313" key="8">
    <source>
        <dbReference type="EMBL" id="KUP97870.1"/>
    </source>
</evidence>
<dbReference type="GO" id="GO:0046872">
    <property type="term" value="F:metal ion binding"/>
    <property type="evidence" value="ECO:0007669"/>
    <property type="project" value="UniProtKB-KW"/>
</dbReference>
<evidence type="ECO:0000256" key="4">
    <source>
        <dbReference type="ARBA" id="ARBA00022982"/>
    </source>
</evidence>
<evidence type="ECO:0000313" key="9">
    <source>
        <dbReference type="Proteomes" id="UP000074382"/>
    </source>
</evidence>
<evidence type="ECO:0000256" key="3">
    <source>
        <dbReference type="ARBA" id="ARBA00022723"/>
    </source>
</evidence>
<comment type="caution">
    <text evidence="8">The sequence shown here is derived from an EMBL/GenBank/DDBJ whole genome shotgun (WGS) entry which is preliminary data.</text>
</comment>
<dbReference type="STRING" id="665004.AC529_05060"/>
<sequence>MRVRVDGKQCQGHGVCYMTAPDVFAPREEDGHAEVLLDEVGPDLEAAARDGAEACPERAITVE</sequence>
<dbReference type="InterPro" id="IPR051269">
    <property type="entry name" value="Fe-S_cluster_ET"/>
</dbReference>
<dbReference type="SUPFAM" id="SSF54862">
    <property type="entry name" value="4Fe-4S ferredoxins"/>
    <property type="match status" value="1"/>
</dbReference>
<reference evidence="9" key="1">
    <citation type="journal article" date="2017" name="Acta Aliment.">
        <title>Plant polysaccharide degrading enzyme system of Thermpbifida cellulosilytica TB100 revealed by de novo genome project data.</title>
        <authorList>
            <person name="Toth A."/>
            <person name="Baka E."/>
            <person name="Luzics S."/>
            <person name="Bata-Vidacs I."/>
            <person name="Nagy I."/>
            <person name="Balint B."/>
            <person name="Herceg R."/>
            <person name="Olasz F."/>
            <person name="Wilk T."/>
            <person name="Nagy T."/>
            <person name="Kriszt B."/>
            <person name="Nagy I."/>
            <person name="Kukolya J."/>
        </authorList>
    </citation>
    <scope>NUCLEOTIDE SEQUENCE [LARGE SCALE GENOMIC DNA]</scope>
    <source>
        <strain evidence="9">TB100</strain>
    </source>
</reference>
<keyword evidence="3" id="KW-0479">Metal-binding</keyword>
<evidence type="ECO:0000256" key="7">
    <source>
        <dbReference type="ARBA" id="ARBA00023291"/>
    </source>
</evidence>
<dbReference type="GO" id="GO:0051538">
    <property type="term" value="F:3 iron, 4 sulfur cluster binding"/>
    <property type="evidence" value="ECO:0007669"/>
    <property type="project" value="UniProtKB-KW"/>
</dbReference>
<gene>
    <name evidence="8" type="ORF">AC529_05060</name>
</gene>
<keyword evidence="2" id="KW-0813">Transport</keyword>
<name>A0A147KKM2_THECS</name>
<dbReference type="Proteomes" id="UP000074382">
    <property type="component" value="Unassembled WGS sequence"/>
</dbReference>
<organism evidence="8 9">
    <name type="scientific">Thermobifida cellulosilytica TB100</name>
    <dbReference type="NCBI Taxonomy" id="665004"/>
    <lineage>
        <taxon>Bacteria</taxon>
        <taxon>Bacillati</taxon>
        <taxon>Actinomycetota</taxon>
        <taxon>Actinomycetes</taxon>
        <taxon>Streptosporangiales</taxon>
        <taxon>Nocardiopsidaceae</taxon>
        <taxon>Thermobifida</taxon>
    </lineage>
</organism>
<proteinExistence type="predicted"/>
<dbReference type="PATRIC" id="fig|665004.4.peg.1798"/>
<evidence type="ECO:0000256" key="5">
    <source>
        <dbReference type="ARBA" id="ARBA00023004"/>
    </source>
</evidence>
<dbReference type="PANTHER" id="PTHR36923">
    <property type="entry name" value="FERREDOXIN"/>
    <property type="match status" value="1"/>
</dbReference>
<dbReference type="PANTHER" id="PTHR36923:SF3">
    <property type="entry name" value="FERREDOXIN"/>
    <property type="match status" value="1"/>
</dbReference>
<evidence type="ECO:0000256" key="1">
    <source>
        <dbReference type="ARBA" id="ARBA00001927"/>
    </source>
</evidence>
<dbReference type="Gene3D" id="3.30.70.20">
    <property type="match status" value="1"/>
</dbReference>
<dbReference type="AlphaFoldDB" id="A0A147KKM2"/>
<evidence type="ECO:0000256" key="6">
    <source>
        <dbReference type="ARBA" id="ARBA00023014"/>
    </source>
</evidence>
<protein>
    <submittedName>
        <fullName evidence="8">Ferredoxin</fullName>
    </submittedName>
</protein>
<keyword evidence="6" id="KW-0411">Iron-sulfur</keyword>
<dbReference type="Pfam" id="PF13459">
    <property type="entry name" value="Fer4_15"/>
    <property type="match status" value="1"/>
</dbReference>
<evidence type="ECO:0000256" key="2">
    <source>
        <dbReference type="ARBA" id="ARBA00022448"/>
    </source>
</evidence>
<accession>A0A147KKM2</accession>
<dbReference type="EMBL" id="LGEM01000020">
    <property type="protein sequence ID" value="KUP97870.1"/>
    <property type="molecule type" value="Genomic_DNA"/>
</dbReference>
<keyword evidence="4" id="KW-0249">Electron transport</keyword>